<protein>
    <submittedName>
        <fullName evidence="3">FeoA domain protein</fullName>
    </submittedName>
</protein>
<dbReference type="Gene3D" id="2.30.30.90">
    <property type="match status" value="1"/>
</dbReference>
<name>A0A5B9VWD9_9BACT</name>
<dbReference type="InterPro" id="IPR007167">
    <property type="entry name" value="Fe-transptr_FeoA-like"/>
</dbReference>
<reference evidence="3 4" key="1">
    <citation type="submission" date="2019-08" db="EMBL/GenBank/DDBJ databases">
        <title>Deep-cultivation of Planctomycetes and their phenomic and genomic characterization uncovers novel biology.</title>
        <authorList>
            <person name="Wiegand S."/>
            <person name="Jogler M."/>
            <person name="Boedeker C."/>
            <person name="Pinto D."/>
            <person name="Vollmers J."/>
            <person name="Rivas-Marin E."/>
            <person name="Kohn T."/>
            <person name="Peeters S.H."/>
            <person name="Heuer A."/>
            <person name="Rast P."/>
            <person name="Oberbeckmann S."/>
            <person name="Bunk B."/>
            <person name="Jeske O."/>
            <person name="Meyerdierks A."/>
            <person name="Storesund J.E."/>
            <person name="Kallscheuer N."/>
            <person name="Luecker S."/>
            <person name="Lage O.M."/>
            <person name="Pohl T."/>
            <person name="Merkel B.J."/>
            <person name="Hornburger P."/>
            <person name="Mueller R.-W."/>
            <person name="Bruemmer F."/>
            <person name="Labrenz M."/>
            <person name="Spormann A.M."/>
            <person name="Op den Camp H."/>
            <person name="Overmann J."/>
            <person name="Amann R."/>
            <person name="Jetten M.S.M."/>
            <person name="Mascher T."/>
            <person name="Medema M.H."/>
            <person name="Devos D.P."/>
            <person name="Kaster A.-K."/>
            <person name="Ovreas L."/>
            <person name="Rohde M."/>
            <person name="Galperin M.Y."/>
            <person name="Jogler C."/>
        </authorList>
    </citation>
    <scope>NUCLEOTIDE SEQUENCE [LARGE SCALE GENOMIC DNA]</scope>
    <source>
        <strain evidence="3 4">OJF2</strain>
    </source>
</reference>
<dbReference type="InterPro" id="IPR008988">
    <property type="entry name" value="Transcriptional_repressor_C"/>
</dbReference>
<dbReference type="GO" id="GO:0046914">
    <property type="term" value="F:transition metal ion binding"/>
    <property type="evidence" value="ECO:0007669"/>
    <property type="project" value="InterPro"/>
</dbReference>
<evidence type="ECO:0000259" key="2">
    <source>
        <dbReference type="SMART" id="SM00899"/>
    </source>
</evidence>
<evidence type="ECO:0000313" key="4">
    <source>
        <dbReference type="Proteomes" id="UP000324233"/>
    </source>
</evidence>
<gene>
    <name evidence="3" type="ORF">OJF2_11720</name>
</gene>
<evidence type="ECO:0000313" key="3">
    <source>
        <dbReference type="EMBL" id="QEH32693.1"/>
    </source>
</evidence>
<feature type="domain" description="Ferrous iron transporter FeoA-like" evidence="2">
    <location>
        <begin position="17"/>
        <end position="86"/>
    </location>
</feature>
<evidence type="ECO:0000256" key="1">
    <source>
        <dbReference type="ARBA" id="ARBA00023004"/>
    </source>
</evidence>
<sequence>MKMSGLTSGGCTTAEAVPLGSLRAGQRGLVGDIFGNSEHVHRLREMGLYDGAPIQMIRPGSPCIVCLRGQRLGFRMDDCACVMVRPIGVAS</sequence>
<dbReference type="KEGG" id="agv:OJF2_11720"/>
<keyword evidence="4" id="KW-1185">Reference proteome</keyword>
<dbReference type="EMBL" id="CP042997">
    <property type="protein sequence ID" value="QEH32693.1"/>
    <property type="molecule type" value="Genomic_DNA"/>
</dbReference>
<proteinExistence type="predicted"/>
<keyword evidence="1" id="KW-0408">Iron</keyword>
<dbReference type="Proteomes" id="UP000324233">
    <property type="component" value="Chromosome"/>
</dbReference>
<dbReference type="InterPro" id="IPR038157">
    <property type="entry name" value="FeoA_core_dom"/>
</dbReference>
<dbReference type="AlphaFoldDB" id="A0A5B9VWD9"/>
<accession>A0A5B9VWD9</accession>
<organism evidence="3 4">
    <name type="scientific">Aquisphaera giovannonii</name>
    <dbReference type="NCBI Taxonomy" id="406548"/>
    <lineage>
        <taxon>Bacteria</taxon>
        <taxon>Pseudomonadati</taxon>
        <taxon>Planctomycetota</taxon>
        <taxon>Planctomycetia</taxon>
        <taxon>Isosphaerales</taxon>
        <taxon>Isosphaeraceae</taxon>
        <taxon>Aquisphaera</taxon>
    </lineage>
</organism>
<dbReference type="SUPFAM" id="SSF50037">
    <property type="entry name" value="C-terminal domain of transcriptional repressors"/>
    <property type="match status" value="1"/>
</dbReference>
<dbReference type="SMART" id="SM00899">
    <property type="entry name" value="FeoA"/>
    <property type="match status" value="1"/>
</dbReference>
<dbReference type="Pfam" id="PF04023">
    <property type="entry name" value="FeoA"/>
    <property type="match status" value="1"/>
</dbReference>